<feature type="chain" id="PRO_5041973364" evidence="1">
    <location>
        <begin position="19"/>
        <end position="260"/>
    </location>
</feature>
<organism evidence="2 3">
    <name type="scientific">Skeletonema marinoi</name>
    <dbReference type="NCBI Taxonomy" id="267567"/>
    <lineage>
        <taxon>Eukaryota</taxon>
        <taxon>Sar</taxon>
        <taxon>Stramenopiles</taxon>
        <taxon>Ochrophyta</taxon>
        <taxon>Bacillariophyta</taxon>
        <taxon>Coscinodiscophyceae</taxon>
        <taxon>Thalassiosirophycidae</taxon>
        <taxon>Thalassiosirales</taxon>
        <taxon>Skeletonemataceae</taxon>
        <taxon>Skeletonema</taxon>
        <taxon>Skeletonema marinoi-dohrnii complex</taxon>
    </lineage>
</organism>
<comment type="caution">
    <text evidence="2">The sequence shown here is derived from an EMBL/GenBank/DDBJ whole genome shotgun (WGS) entry which is preliminary data.</text>
</comment>
<dbReference type="InterPro" id="IPR021467">
    <property type="entry name" value="DUF3119"/>
</dbReference>
<dbReference type="PANTHER" id="PTHR35550">
    <property type="match status" value="1"/>
</dbReference>
<evidence type="ECO:0000256" key="1">
    <source>
        <dbReference type="SAM" id="SignalP"/>
    </source>
</evidence>
<evidence type="ECO:0000313" key="3">
    <source>
        <dbReference type="Proteomes" id="UP001224775"/>
    </source>
</evidence>
<sequence length="260" mass="29480">MKLSSLIFALAGSGGAAAFLQPSKSPQLQSNLLRHEEKSNVAFLTGEVAPKSFSLHMVAIRSPFWPAFDSNDKEVSSDEFIVDRDFSVATTLMAVGIWLTCFGPSNYHEVDMIGGIFHIWFGAFIGKQTMKTRAVFTKDSFELRTVTNKHLGLQADKGLKPKERKNYVLGTDNTWKYDSFVNWDFFPSVDLPILVYFKETQTPKEVQIKGSLGARQMDRRDNGQMHFFPAYANAKQLREQFEVHRCQKIGPVHGEEFKKN</sequence>
<dbReference type="PANTHER" id="PTHR35550:SF2">
    <property type="entry name" value="OS05G0401200 PROTEIN"/>
    <property type="match status" value="1"/>
</dbReference>
<reference evidence="2" key="1">
    <citation type="submission" date="2023-06" db="EMBL/GenBank/DDBJ databases">
        <title>Survivors Of The Sea: Transcriptome response of Skeletonema marinoi to long-term dormancy.</title>
        <authorList>
            <person name="Pinder M.I.M."/>
            <person name="Kourtchenko O."/>
            <person name="Robertson E.K."/>
            <person name="Larsson T."/>
            <person name="Maumus F."/>
            <person name="Osuna-Cruz C.M."/>
            <person name="Vancaester E."/>
            <person name="Stenow R."/>
            <person name="Vandepoele K."/>
            <person name="Ploug H."/>
            <person name="Bruchert V."/>
            <person name="Godhe A."/>
            <person name="Topel M."/>
        </authorList>
    </citation>
    <scope>NUCLEOTIDE SEQUENCE</scope>
    <source>
        <strain evidence="2">R05AC</strain>
    </source>
</reference>
<dbReference type="EMBL" id="JATAAI010000001">
    <property type="protein sequence ID" value="KAK1749011.1"/>
    <property type="molecule type" value="Genomic_DNA"/>
</dbReference>
<keyword evidence="3" id="KW-1185">Reference proteome</keyword>
<dbReference type="Pfam" id="PF11317">
    <property type="entry name" value="DUF3119"/>
    <property type="match status" value="1"/>
</dbReference>
<proteinExistence type="predicted"/>
<dbReference type="AlphaFoldDB" id="A0AAD8YPW1"/>
<accession>A0AAD8YPW1</accession>
<feature type="signal peptide" evidence="1">
    <location>
        <begin position="1"/>
        <end position="18"/>
    </location>
</feature>
<dbReference type="Proteomes" id="UP001224775">
    <property type="component" value="Unassembled WGS sequence"/>
</dbReference>
<name>A0AAD8YPW1_9STRA</name>
<protein>
    <submittedName>
        <fullName evidence="2">DUF3119 domain-containing protein</fullName>
    </submittedName>
</protein>
<evidence type="ECO:0000313" key="2">
    <source>
        <dbReference type="EMBL" id="KAK1749011.1"/>
    </source>
</evidence>
<gene>
    <name evidence="2" type="ORF">QTG54_000950</name>
</gene>
<keyword evidence="1" id="KW-0732">Signal</keyword>